<dbReference type="InterPro" id="IPR003959">
    <property type="entry name" value="ATPase_AAA_core"/>
</dbReference>
<dbReference type="PANTHER" id="PTHR14690:SF9">
    <property type="entry name" value="GH08353P"/>
    <property type="match status" value="1"/>
</dbReference>
<dbReference type="PANTHER" id="PTHR14690">
    <property type="entry name" value="IQ MOTIF CONTAINING WITH AAA DOMAIN 1"/>
    <property type="match status" value="1"/>
</dbReference>
<dbReference type="Pfam" id="PF00004">
    <property type="entry name" value="AAA"/>
    <property type="match status" value="1"/>
</dbReference>
<name>A0A835L3K9_SPOEX</name>
<organism evidence="2 3">
    <name type="scientific">Spodoptera exigua</name>
    <name type="common">Beet armyworm</name>
    <name type="synonym">Noctua fulgens</name>
    <dbReference type="NCBI Taxonomy" id="7107"/>
    <lineage>
        <taxon>Eukaryota</taxon>
        <taxon>Metazoa</taxon>
        <taxon>Ecdysozoa</taxon>
        <taxon>Arthropoda</taxon>
        <taxon>Hexapoda</taxon>
        <taxon>Insecta</taxon>
        <taxon>Pterygota</taxon>
        <taxon>Neoptera</taxon>
        <taxon>Endopterygota</taxon>
        <taxon>Lepidoptera</taxon>
        <taxon>Glossata</taxon>
        <taxon>Ditrysia</taxon>
        <taxon>Noctuoidea</taxon>
        <taxon>Noctuidae</taxon>
        <taxon>Amphipyrinae</taxon>
        <taxon>Spodoptera</taxon>
    </lineage>
</organism>
<dbReference type="EMBL" id="JACKWZ010000128">
    <property type="protein sequence ID" value="KAF9414643.1"/>
    <property type="molecule type" value="Genomic_DNA"/>
</dbReference>
<dbReference type="Proteomes" id="UP000648187">
    <property type="component" value="Unassembled WGS sequence"/>
</dbReference>
<dbReference type="InterPro" id="IPR052267">
    <property type="entry name" value="N-DRC_Component"/>
</dbReference>
<dbReference type="InterPro" id="IPR027417">
    <property type="entry name" value="P-loop_NTPase"/>
</dbReference>
<evidence type="ECO:0000259" key="1">
    <source>
        <dbReference type="Pfam" id="PF00004"/>
    </source>
</evidence>
<sequence length="422" mass="48481">DYTPNPVLQALKGYRAAWSLFDEMPKERFGETIYGYMKPLLTEELMMNLHLECRKFVDEMMRLDLKLLIQKHQADFKSMGMKFPKMTPRRKPKVPPVPKPVIYDKKLMKNTAPVFDMNIVTKPTTKLSDVYGDLNYAAYAYNIKDPNATLSCVLGCGIQPGATRRKSVLLLGPDRNGKQFLADAVAGELNAIKIDITPEVFTAVTSKPLKVLNQVFITARAFQPAVIFMKNIERVFAIKVPPEDKHLQAQTLKAALSKQIKQISPDDKVIFIATCTNPWMAKAKPMVNIFEEILIVPRTDYGSLQQFLYTKLMRIRSIPRDYPVQTMAWLLRGYSFGDVIKAFDEVMTPERIVRLNVKQLSPGEILEALMSKDLEPMDAEEFQRYVDFFLEYGPLKVERANYERINFYREDFYKKEAKKAAS</sequence>
<dbReference type="SUPFAM" id="SSF52540">
    <property type="entry name" value="P-loop containing nucleoside triphosphate hydrolases"/>
    <property type="match status" value="1"/>
</dbReference>
<dbReference type="AlphaFoldDB" id="A0A835L3K9"/>
<evidence type="ECO:0000313" key="2">
    <source>
        <dbReference type="EMBL" id="KAF9414643.1"/>
    </source>
</evidence>
<dbReference type="Gene3D" id="1.10.8.60">
    <property type="match status" value="1"/>
</dbReference>
<dbReference type="GO" id="GO:0005524">
    <property type="term" value="F:ATP binding"/>
    <property type="evidence" value="ECO:0007669"/>
    <property type="project" value="InterPro"/>
</dbReference>
<feature type="non-terminal residue" evidence="2">
    <location>
        <position position="1"/>
    </location>
</feature>
<proteinExistence type="predicted"/>
<feature type="domain" description="ATPase AAA-type core" evidence="1">
    <location>
        <begin position="168"/>
        <end position="295"/>
    </location>
</feature>
<dbReference type="Gene3D" id="3.40.50.300">
    <property type="entry name" value="P-loop containing nucleotide triphosphate hydrolases"/>
    <property type="match status" value="1"/>
</dbReference>
<protein>
    <recommendedName>
        <fullName evidence="1">ATPase AAA-type core domain-containing protein</fullName>
    </recommendedName>
</protein>
<evidence type="ECO:0000313" key="3">
    <source>
        <dbReference type="Proteomes" id="UP000648187"/>
    </source>
</evidence>
<dbReference type="GO" id="GO:0016887">
    <property type="term" value="F:ATP hydrolysis activity"/>
    <property type="evidence" value="ECO:0007669"/>
    <property type="project" value="InterPro"/>
</dbReference>
<gene>
    <name evidence="2" type="ORF">HW555_007504</name>
</gene>
<keyword evidence="3" id="KW-1185">Reference proteome</keyword>
<reference evidence="2" key="1">
    <citation type="submission" date="2020-08" db="EMBL/GenBank/DDBJ databases">
        <title>Spodoptera exigua strain:BAW_Kor-Di-RS1 Genome sequencing and assembly.</title>
        <authorList>
            <person name="Kim J."/>
            <person name="Nam H.Y."/>
            <person name="Kwon M."/>
            <person name="Choi J.H."/>
            <person name="Cho S.R."/>
            <person name="Kim G.-H."/>
        </authorList>
    </citation>
    <scope>NUCLEOTIDE SEQUENCE</scope>
    <source>
        <strain evidence="2">BAW_Kor-Di-RS1</strain>
        <tissue evidence="2">Whole-body</tissue>
    </source>
</reference>
<comment type="caution">
    <text evidence="2">The sequence shown here is derived from an EMBL/GenBank/DDBJ whole genome shotgun (WGS) entry which is preliminary data.</text>
</comment>
<accession>A0A835L3K9</accession>